<dbReference type="GO" id="GO:0070530">
    <property type="term" value="F:K63-linked polyubiquitin modification-dependent protein binding"/>
    <property type="evidence" value="ECO:0007669"/>
    <property type="project" value="TreeGrafter"/>
</dbReference>
<dbReference type="SMART" id="SM00291">
    <property type="entry name" value="ZnF_ZZ"/>
    <property type="match status" value="1"/>
</dbReference>
<evidence type="ECO:0000259" key="5">
    <source>
        <dbReference type="PROSITE" id="PS50135"/>
    </source>
</evidence>
<dbReference type="PANTHER" id="PTHR15090:SF6">
    <property type="entry name" value="ZZ-TYPE DOMAIN-CONTAINING PROTEIN"/>
    <property type="match status" value="1"/>
</dbReference>
<evidence type="ECO:0000256" key="3">
    <source>
        <dbReference type="ARBA" id="ARBA00022833"/>
    </source>
</evidence>
<dbReference type="CDD" id="cd02340">
    <property type="entry name" value="ZZ_NBR1_like"/>
    <property type="match status" value="1"/>
</dbReference>
<proteinExistence type="predicted"/>
<dbReference type="GO" id="GO:0035973">
    <property type="term" value="P:aggrephagy"/>
    <property type="evidence" value="ECO:0007669"/>
    <property type="project" value="TreeGrafter"/>
</dbReference>
<keyword evidence="2 4" id="KW-0863">Zinc-finger</keyword>
<comment type="caution">
    <text evidence="6">The sequence shown here is derived from an EMBL/GenBank/DDBJ whole genome shotgun (WGS) entry which is preliminary data.</text>
</comment>
<dbReference type="STRING" id="1611254.A0A2G5SHN9"/>
<protein>
    <recommendedName>
        <fullName evidence="5">ZZ-type domain-containing protein</fullName>
    </recommendedName>
</protein>
<feature type="domain" description="ZZ-type" evidence="5">
    <location>
        <begin position="135"/>
        <end position="185"/>
    </location>
</feature>
<dbReference type="SUPFAM" id="SSF57850">
    <property type="entry name" value="RING/U-box"/>
    <property type="match status" value="1"/>
</dbReference>
<dbReference type="InterPro" id="IPR000433">
    <property type="entry name" value="Znf_ZZ"/>
</dbReference>
<dbReference type="PANTHER" id="PTHR15090">
    <property type="entry name" value="SEQUESTOSOME 1-RELATED"/>
    <property type="match status" value="1"/>
</dbReference>
<dbReference type="InterPro" id="IPR052260">
    <property type="entry name" value="Autophagy_Rcpt_SigReg"/>
</dbReference>
<evidence type="ECO:0000313" key="6">
    <source>
        <dbReference type="EMBL" id="PIC14452.1"/>
    </source>
</evidence>
<accession>A0A2G5SHN9</accession>
<dbReference type="AlphaFoldDB" id="A0A2G5SHN9"/>
<dbReference type="GO" id="GO:0007032">
    <property type="term" value="P:endosome organization"/>
    <property type="evidence" value="ECO:0007669"/>
    <property type="project" value="TreeGrafter"/>
</dbReference>
<evidence type="ECO:0000256" key="1">
    <source>
        <dbReference type="ARBA" id="ARBA00022723"/>
    </source>
</evidence>
<evidence type="ECO:0000313" key="7">
    <source>
        <dbReference type="Proteomes" id="UP000230233"/>
    </source>
</evidence>
<name>A0A2G5SHN9_9PELO</name>
<dbReference type="GO" id="GO:0008270">
    <property type="term" value="F:zinc ion binding"/>
    <property type="evidence" value="ECO:0007669"/>
    <property type="project" value="UniProtKB-KW"/>
</dbReference>
<keyword evidence="1" id="KW-0479">Metal-binding</keyword>
<dbReference type="InterPro" id="IPR043145">
    <property type="entry name" value="Znf_ZZ_sf"/>
</dbReference>
<dbReference type="GO" id="GO:0005080">
    <property type="term" value="F:protein kinase C binding"/>
    <property type="evidence" value="ECO:0007669"/>
    <property type="project" value="TreeGrafter"/>
</dbReference>
<dbReference type="EMBL" id="PDUG01000007">
    <property type="protein sequence ID" value="PIC14452.1"/>
    <property type="molecule type" value="Genomic_DNA"/>
</dbReference>
<gene>
    <name evidence="6" type="ORF">B9Z55_026764</name>
</gene>
<evidence type="ECO:0000256" key="4">
    <source>
        <dbReference type="PROSITE-ProRule" id="PRU00228"/>
    </source>
</evidence>
<dbReference type="Pfam" id="PF00569">
    <property type="entry name" value="ZZ"/>
    <property type="match status" value="1"/>
</dbReference>
<keyword evidence="3" id="KW-0862">Zinc</keyword>
<reference evidence="7" key="1">
    <citation type="submission" date="2017-10" db="EMBL/GenBank/DDBJ databases">
        <title>Rapid genome shrinkage in a self-fertile nematode reveals novel sperm competition proteins.</title>
        <authorList>
            <person name="Yin D."/>
            <person name="Schwarz E.M."/>
            <person name="Thomas C.G."/>
            <person name="Felde R.L."/>
            <person name="Korf I.F."/>
            <person name="Cutter A.D."/>
            <person name="Schartner C.M."/>
            <person name="Ralston E.J."/>
            <person name="Meyer B.J."/>
            <person name="Haag E.S."/>
        </authorList>
    </citation>
    <scope>NUCLEOTIDE SEQUENCE [LARGE SCALE GENOMIC DNA]</scope>
    <source>
        <strain evidence="7">JU1422</strain>
    </source>
</reference>
<evidence type="ECO:0000256" key="2">
    <source>
        <dbReference type="ARBA" id="ARBA00022771"/>
    </source>
</evidence>
<dbReference type="GO" id="GO:0000423">
    <property type="term" value="P:mitophagy"/>
    <property type="evidence" value="ECO:0007669"/>
    <property type="project" value="TreeGrafter"/>
</dbReference>
<dbReference type="GO" id="GO:0044753">
    <property type="term" value="C:amphisome"/>
    <property type="evidence" value="ECO:0007669"/>
    <property type="project" value="TreeGrafter"/>
</dbReference>
<dbReference type="GO" id="GO:0016235">
    <property type="term" value="C:aggresome"/>
    <property type="evidence" value="ECO:0007669"/>
    <property type="project" value="TreeGrafter"/>
</dbReference>
<dbReference type="FunFam" id="3.30.60.90:FF:000016">
    <property type="entry name" value="Refractory to sigma P"/>
    <property type="match status" value="1"/>
</dbReference>
<dbReference type="PROSITE" id="PS50135">
    <property type="entry name" value="ZF_ZZ_2"/>
    <property type="match status" value="1"/>
</dbReference>
<organism evidence="6 7">
    <name type="scientific">Caenorhabditis nigoni</name>
    <dbReference type="NCBI Taxonomy" id="1611254"/>
    <lineage>
        <taxon>Eukaryota</taxon>
        <taxon>Metazoa</taxon>
        <taxon>Ecdysozoa</taxon>
        <taxon>Nematoda</taxon>
        <taxon>Chromadorea</taxon>
        <taxon>Rhabditida</taxon>
        <taxon>Rhabditina</taxon>
        <taxon>Rhabditomorpha</taxon>
        <taxon>Rhabditoidea</taxon>
        <taxon>Rhabditidae</taxon>
        <taxon>Peloderinae</taxon>
        <taxon>Caenorhabditis</taxon>
    </lineage>
</organism>
<dbReference type="Gene3D" id="3.30.60.90">
    <property type="match status" value="1"/>
</dbReference>
<sequence>MDLSEELEFLPPEERQGFKDIVLEEAKNQTERVAYYECASVGSRSFSGRPVRQLVYVTFYIRSNKKIVSMFLDGTDAKKQIEEKAAELMPTASNQADFEFKDSRQIMNAIKRSPICKFYYLLVRLEPLHPIRTDSHEARCDECRQMIYGHRYKCTDCADFDICQNCESKSLHSEHAMLRIKKDGVTHIPNYITANAPRFVFPNAC</sequence>
<dbReference type="Proteomes" id="UP000230233">
    <property type="component" value="Unassembled WGS sequence"/>
</dbReference>
<dbReference type="PROSITE" id="PS01357">
    <property type="entry name" value="ZF_ZZ_1"/>
    <property type="match status" value="1"/>
</dbReference>
<keyword evidence="7" id="KW-1185">Reference proteome</keyword>
<dbReference type="OrthoDB" id="2122982at2759"/>